<dbReference type="Pfam" id="PF00126">
    <property type="entry name" value="HTH_1"/>
    <property type="match status" value="1"/>
</dbReference>
<organism evidence="6 7">
    <name type="scientific">Undibacterium nitidum</name>
    <dbReference type="NCBI Taxonomy" id="2762298"/>
    <lineage>
        <taxon>Bacteria</taxon>
        <taxon>Pseudomonadati</taxon>
        <taxon>Pseudomonadota</taxon>
        <taxon>Betaproteobacteria</taxon>
        <taxon>Burkholderiales</taxon>
        <taxon>Oxalobacteraceae</taxon>
        <taxon>Undibacterium</taxon>
    </lineage>
</organism>
<dbReference type="InterPro" id="IPR036390">
    <property type="entry name" value="WH_DNA-bd_sf"/>
</dbReference>
<keyword evidence="3" id="KW-0238">DNA-binding</keyword>
<evidence type="ECO:0000256" key="2">
    <source>
        <dbReference type="ARBA" id="ARBA00023015"/>
    </source>
</evidence>
<sequence length="299" mass="33358">MSTLDQIDLNTLSIFDAVVEMGGFTAAANKLDIAKAKVSLQIARLEKQLGTSLFIRTTRQVSLTDAGRQLHEQCQPYLAGLREALHQLGNPATELHGVLRVSASVNHASQSVAPALAKFAQLHPHLRVDLRTNDRITDLIADGIDLSFRMGWLRDSSQRAIKLGEFEQWLLASPTYLKKWGRPSHPSELREHEWIALSLLSAPLTWKFVGPHQEQCQVHMKSRIQVDAPSSMLALMQQGLGISVMEQMSAQQAIKAGNLERVLSQWSLPQGGIYAVLPPGRHMPAKVRAFIDFYRDYLQ</sequence>
<evidence type="ECO:0000256" key="3">
    <source>
        <dbReference type="ARBA" id="ARBA00023125"/>
    </source>
</evidence>
<dbReference type="Pfam" id="PF03466">
    <property type="entry name" value="LysR_substrate"/>
    <property type="match status" value="1"/>
</dbReference>
<proteinExistence type="inferred from homology"/>
<dbReference type="AlphaFoldDB" id="A0A923KM17"/>
<keyword evidence="7" id="KW-1185">Reference proteome</keyword>
<reference evidence="6" key="1">
    <citation type="submission" date="2020-08" db="EMBL/GenBank/DDBJ databases">
        <title>Novel species isolated from subtropical streams in China.</title>
        <authorList>
            <person name="Lu H."/>
        </authorList>
    </citation>
    <scope>NUCLEOTIDE SEQUENCE</scope>
    <source>
        <strain evidence="6">LX22W</strain>
    </source>
</reference>
<dbReference type="GO" id="GO:0006351">
    <property type="term" value="P:DNA-templated transcription"/>
    <property type="evidence" value="ECO:0007669"/>
    <property type="project" value="TreeGrafter"/>
</dbReference>
<dbReference type="SUPFAM" id="SSF46785">
    <property type="entry name" value="Winged helix' DNA-binding domain"/>
    <property type="match status" value="1"/>
</dbReference>
<dbReference type="PANTHER" id="PTHR30537:SF66">
    <property type="entry name" value="IRON-REGULATED VIRULENCE REGULATORY PROTEIN IRGB"/>
    <property type="match status" value="1"/>
</dbReference>
<dbReference type="PRINTS" id="PR00039">
    <property type="entry name" value="HTHLYSR"/>
</dbReference>
<comment type="caution">
    <text evidence="6">The sequence shown here is derived from an EMBL/GenBank/DDBJ whole genome shotgun (WGS) entry which is preliminary data.</text>
</comment>
<dbReference type="GO" id="GO:0043565">
    <property type="term" value="F:sequence-specific DNA binding"/>
    <property type="evidence" value="ECO:0007669"/>
    <property type="project" value="TreeGrafter"/>
</dbReference>
<protein>
    <submittedName>
        <fullName evidence="6">LysR family transcriptional regulator</fullName>
    </submittedName>
</protein>
<accession>A0A923KM17</accession>
<dbReference type="InterPro" id="IPR005119">
    <property type="entry name" value="LysR_subst-bd"/>
</dbReference>
<dbReference type="InterPro" id="IPR058163">
    <property type="entry name" value="LysR-type_TF_proteobact-type"/>
</dbReference>
<dbReference type="Proteomes" id="UP000627446">
    <property type="component" value="Unassembled WGS sequence"/>
</dbReference>
<dbReference type="SUPFAM" id="SSF53850">
    <property type="entry name" value="Periplasmic binding protein-like II"/>
    <property type="match status" value="1"/>
</dbReference>
<dbReference type="InterPro" id="IPR000847">
    <property type="entry name" value="LysR_HTH_N"/>
</dbReference>
<keyword evidence="4" id="KW-0804">Transcription</keyword>
<dbReference type="PROSITE" id="PS50931">
    <property type="entry name" value="HTH_LYSR"/>
    <property type="match status" value="1"/>
</dbReference>
<dbReference type="CDD" id="cd08422">
    <property type="entry name" value="PBP2_CrgA_like"/>
    <property type="match status" value="1"/>
</dbReference>
<evidence type="ECO:0000256" key="1">
    <source>
        <dbReference type="ARBA" id="ARBA00009437"/>
    </source>
</evidence>
<dbReference type="GO" id="GO:0003700">
    <property type="term" value="F:DNA-binding transcription factor activity"/>
    <property type="evidence" value="ECO:0007669"/>
    <property type="project" value="InterPro"/>
</dbReference>
<dbReference type="Gene3D" id="1.10.10.10">
    <property type="entry name" value="Winged helix-like DNA-binding domain superfamily/Winged helix DNA-binding domain"/>
    <property type="match status" value="1"/>
</dbReference>
<dbReference type="InterPro" id="IPR036388">
    <property type="entry name" value="WH-like_DNA-bd_sf"/>
</dbReference>
<feature type="domain" description="HTH lysR-type" evidence="5">
    <location>
        <begin position="7"/>
        <end position="64"/>
    </location>
</feature>
<dbReference type="PANTHER" id="PTHR30537">
    <property type="entry name" value="HTH-TYPE TRANSCRIPTIONAL REGULATOR"/>
    <property type="match status" value="1"/>
</dbReference>
<evidence type="ECO:0000259" key="5">
    <source>
        <dbReference type="PROSITE" id="PS50931"/>
    </source>
</evidence>
<comment type="similarity">
    <text evidence="1">Belongs to the LysR transcriptional regulatory family.</text>
</comment>
<evidence type="ECO:0000256" key="4">
    <source>
        <dbReference type="ARBA" id="ARBA00023163"/>
    </source>
</evidence>
<keyword evidence="2" id="KW-0805">Transcription regulation</keyword>
<evidence type="ECO:0000313" key="6">
    <source>
        <dbReference type="EMBL" id="MBC3882435.1"/>
    </source>
</evidence>
<dbReference type="FunFam" id="1.10.10.10:FF:000001">
    <property type="entry name" value="LysR family transcriptional regulator"/>
    <property type="match status" value="1"/>
</dbReference>
<name>A0A923KM17_9BURK</name>
<dbReference type="Gene3D" id="3.40.190.290">
    <property type="match status" value="1"/>
</dbReference>
<dbReference type="RefSeq" id="WP_186917049.1">
    <property type="nucleotide sequence ID" value="NZ_JACOFZ010000005.1"/>
</dbReference>
<dbReference type="EMBL" id="JACOFZ010000005">
    <property type="protein sequence ID" value="MBC3882435.1"/>
    <property type="molecule type" value="Genomic_DNA"/>
</dbReference>
<gene>
    <name evidence="6" type="ORF">H8K36_13665</name>
</gene>
<evidence type="ECO:0000313" key="7">
    <source>
        <dbReference type="Proteomes" id="UP000627446"/>
    </source>
</evidence>